<sequence>MAVGAAVGGWHALWVLLVLLGMGQGFLDYILKLHFIDLPLRVTAFDWPTAGALVGVTVLLGFVARALFALVWNGLNARRGAR</sequence>
<feature type="transmembrane region" description="Helical" evidence="1">
    <location>
        <begin position="12"/>
        <end position="31"/>
    </location>
</feature>
<name>A0A839ZU87_9CAUL</name>
<gene>
    <name evidence="2" type="ORF">GGQ61_000046</name>
</gene>
<evidence type="ECO:0000313" key="3">
    <source>
        <dbReference type="Proteomes" id="UP000530564"/>
    </source>
</evidence>
<dbReference type="EMBL" id="JACIDK010000001">
    <property type="protein sequence ID" value="MBB3889349.1"/>
    <property type="molecule type" value="Genomic_DNA"/>
</dbReference>
<organism evidence="2 3">
    <name type="scientific">Phenylobacterium haematophilum</name>
    <dbReference type="NCBI Taxonomy" id="98513"/>
    <lineage>
        <taxon>Bacteria</taxon>
        <taxon>Pseudomonadati</taxon>
        <taxon>Pseudomonadota</taxon>
        <taxon>Alphaproteobacteria</taxon>
        <taxon>Caulobacterales</taxon>
        <taxon>Caulobacteraceae</taxon>
        <taxon>Phenylobacterium</taxon>
    </lineage>
</organism>
<keyword evidence="3" id="KW-1185">Reference proteome</keyword>
<proteinExistence type="predicted"/>
<comment type="caution">
    <text evidence="2">The sequence shown here is derived from an EMBL/GenBank/DDBJ whole genome shotgun (WGS) entry which is preliminary data.</text>
</comment>
<dbReference type="RefSeq" id="WP_183769365.1">
    <property type="nucleotide sequence ID" value="NZ_JACIDK010000001.1"/>
</dbReference>
<reference evidence="2 3" key="1">
    <citation type="submission" date="2020-08" db="EMBL/GenBank/DDBJ databases">
        <title>Genomic Encyclopedia of Type Strains, Phase IV (KMG-IV): sequencing the most valuable type-strain genomes for metagenomic binning, comparative biology and taxonomic classification.</title>
        <authorList>
            <person name="Goeker M."/>
        </authorList>
    </citation>
    <scope>NUCLEOTIDE SEQUENCE [LARGE SCALE GENOMIC DNA]</scope>
    <source>
        <strain evidence="2 3">DSM 21793</strain>
    </source>
</reference>
<evidence type="ECO:0000256" key="1">
    <source>
        <dbReference type="SAM" id="Phobius"/>
    </source>
</evidence>
<protein>
    <submittedName>
        <fullName evidence="2">Uncharacterized protein</fullName>
    </submittedName>
</protein>
<keyword evidence="1" id="KW-0812">Transmembrane</keyword>
<feature type="transmembrane region" description="Helical" evidence="1">
    <location>
        <begin position="51"/>
        <end position="72"/>
    </location>
</feature>
<accession>A0A839ZU87</accession>
<dbReference type="AlphaFoldDB" id="A0A839ZU87"/>
<keyword evidence="1" id="KW-0472">Membrane</keyword>
<keyword evidence="1" id="KW-1133">Transmembrane helix</keyword>
<evidence type="ECO:0000313" key="2">
    <source>
        <dbReference type="EMBL" id="MBB3889349.1"/>
    </source>
</evidence>
<dbReference type="Proteomes" id="UP000530564">
    <property type="component" value="Unassembled WGS sequence"/>
</dbReference>